<feature type="coiled-coil region" evidence="6">
    <location>
        <begin position="2354"/>
        <end position="2417"/>
    </location>
</feature>
<dbReference type="PANTHER" id="PTHR12670">
    <property type="entry name" value="CERAMIDASE"/>
    <property type="match status" value="1"/>
</dbReference>
<feature type="binding site" evidence="5">
    <location>
        <position position="574"/>
    </location>
    <ligand>
        <name>Zn(2+)</name>
        <dbReference type="ChEBI" id="CHEBI:29105"/>
    </ligand>
</feature>
<feature type="coiled-coil region" evidence="6">
    <location>
        <begin position="2259"/>
        <end position="2314"/>
    </location>
</feature>
<evidence type="ECO:0000256" key="7">
    <source>
        <dbReference type="SAM" id="MobiDB-lite"/>
    </source>
</evidence>
<feature type="domain" description="Neutral/alkaline non-lysosomal ceramidase N-terminal" evidence="8">
    <location>
        <begin position="161"/>
        <end position="640"/>
    </location>
</feature>
<dbReference type="GO" id="GO:0046514">
    <property type="term" value="P:ceramide catabolic process"/>
    <property type="evidence" value="ECO:0007669"/>
    <property type="project" value="InterPro"/>
</dbReference>
<dbReference type="GO" id="GO:0046872">
    <property type="term" value="F:metal ion binding"/>
    <property type="evidence" value="ECO:0007669"/>
    <property type="project" value="UniProtKB-KW"/>
</dbReference>
<comment type="similarity">
    <text evidence="1">Belongs to the neutral ceramidase family.</text>
</comment>
<dbReference type="EC" id="3.5.1.23" evidence="2"/>
<feature type="active site" description="Nucleophile" evidence="4">
    <location>
        <position position="416"/>
    </location>
</feature>
<feature type="region of interest" description="Disordered" evidence="7">
    <location>
        <begin position="2319"/>
        <end position="2342"/>
    </location>
</feature>
<feature type="region of interest" description="Disordered" evidence="7">
    <location>
        <begin position="2854"/>
        <end position="2882"/>
    </location>
</feature>
<proteinExistence type="inferred from homology"/>
<feature type="coiled-coil region" evidence="6">
    <location>
        <begin position="1137"/>
        <end position="1171"/>
    </location>
</feature>
<dbReference type="InterPro" id="IPR031329">
    <property type="entry name" value="NEUT/ALK_ceramidase_N"/>
</dbReference>
<evidence type="ECO:0000256" key="5">
    <source>
        <dbReference type="PIRSR" id="PIRSR606823-2"/>
    </source>
</evidence>
<keyword evidence="3" id="KW-0378">Hydrolase</keyword>
<evidence type="ECO:0000259" key="9">
    <source>
        <dbReference type="Pfam" id="PF17048"/>
    </source>
</evidence>
<evidence type="ECO:0000256" key="4">
    <source>
        <dbReference type="PIRSR" id="PIRSR606823-1"/>
    </source>
</evidence>
<evidence type="ECO:0000313" key="11">
    <source>
        <dbReference type="Proteomes" id="UP000243217"/>
    </source>
</evidence>
<dbReference type="GO" id="GO:0042759">
    <property type="term" value="P:long-chain fatty acid biosynthetic process"/>
    <property type="evidence" value="ECO:0007669"/>
    <property type="project" value="TreeGrafter"/>
</dbReference>
<feature type="compositionally biased region" description="Low complexity" evidence="7">
    <location>
        <begin position="1874"/>
        <end position="1887"/>
    </location>
</feature>
<dbReference type="GO" id="GO:0017040">
    <property type="term" value="F:N-acylsphingosine amidohydrolase activity"/>
    <property type="evidence" value="ECO:0007669"/>
    <property type="project" value="UniProtKB-EC"/>
</dbReference>
<dbReference type="InterPro" id="IPR031331">
    <property type="entry name" value="NEUT/ALK_ceramidase_C"/>
</dbReference>
<gene>
    <name evidence="10" type="ORF">THRCLA_02251</name>
</gene>
<feature type="region of interest" description="Disordered" evidence="7">
    <location>
        <begin position="2909"/>
        <end position="2972"/>
    </location>
</feature>
<keyword evidence="5" id="KW-0862">Zinc</keyword>
<dbReference type="EMBL" id="JNBS01000433">
    <property type="protein sequence ID" value="OQS05662.1"/>
    <property type="molecule type" value="Genomic_DNA"/>
</dbReference>
<feature type="binding site" evidence="5">
    <location>
        <position position="364"/>
    </location>
    <ligand>
        <name>Zn(2+)</name>
        <dbReference type="ChEBI" id="CHEBI:29105"/>
    </ligand>
</feature>
<evidence type="ECO:0000256" key="1">
    <source>
        <dbReference type="ARBA" id="ARBA00009835"/>
    </source>
</evidence>
<dbReference type="GO" id="GO:0046512">
    <property type="term" value="P:sphingosine biosynthetic process"/>
    <property type="evidence" value="ECO:0007669"/>
    <property type="project" value="TreeGrafter"/>
</dbReference>
<evidence type="ECO:0000256" key="2">
    <source>
        <dbReference type="ARBA" id="ARBA00011891"/>
    </source>
</evidence>
<feature type="compositionally biased region" description="Basic and acidic residues" evidence="7">
    <location>
        <begin position="2951"/>
        <end position="2965"/>
    </location>
</feature>
<dbReference type="PANTHER" id="PTHR12670:SF1">
    <property type="entry name" value="NEUTRAL CERAMIDASE"/>
    <property type="match status" value="1"/>
</dbReference>
<dbReference type="Pfam" id="PF04734">
    <property type="entry name" value="Ceramidase_alk"/>
    <property type="match status" value="1"/>
</dbReference>
<dbReference type="InterPro" id="IPR038445">
    <property type="entry name" value="NCDase_C_sf"/>
</dbReference>
<reference evidence="10 11" key="1">
    <citation type="journal article" date="2014" name="Genome Biol. Evol.">
        <title>The secreted proteins of Achlya hypogyna and Thraustotheca clavata identify the ancestral oomycete secretome and reveal gene acquisitions by horizontal gene transfer.</title>
        <authorList>
            <person name="Misner I."/>
            <person name="Blouin N."/>
            <person name="Leonard G."/>
            <person name="Richards T.A."/>
            <person name="Lane C.E."/>
        </authorList>
    </citation>
    <scope>NUCLEOTIDE SEQUENCE [LARGE SCALE GENOMIC DNA]</scope>
    <source>
        <strain evidence="10 11">ATCC 34112</strain>
    </source>
</reference>
<evidence type="ECO:0000256" key="3">
    <source>
        <dbReference type="ARBA" id="ARBA00022801"/>
    </source>
</evidence>
<keyword evidence="6" id="KW-0175">Coiled coil</keyword>
<feature type="compositionally biased region" description="Low complexity" evidence="7">
    <location>
        <begin position="2328"/>
        <end position="2341"/>
    </location>
</feature>
<organism evidence="10 11">
    <name type="scientific">Thraustotheca clavata</name>
    <dbReference type="NCBI Taxonomy" id="74557"/>
    <lineage>
        <taxon>Eukaryota</taxon>
        <taxon>Sar</taxon>
        <taxon>Stramenopiles</taxon>
        <taxon>Oomycota</taxon>
        <taxon>Saprolegniomycetes</taxon>
        <taxon>Saprolegniales</taxon>
        <taxon>Achlyaceae</taxon>
        <taxon>Thraustotheca</taxon>
    </lineage>
</organism>
<dbReference type="GO" id="GO:0016020">
    <property type="term" value="C:membrane"/>
    <property type="evidence" value="ECO:0007669"/>
    <property type="project" value="GOC"/>
</dbReference>
<evidence type="ECO:0000313" key="10">
    <source>
        <dbReference type="EMBL" id="OQS05662.1"/>
    </source>
</evidence>
<feature type="compositionally biased region" description="Low complexity" evidence="7">
    <location>
        <begin position="844"/>
        <end position="853"/>
    </location>
</feature>
<dbReference type="GO" id="GO:0005576">
    <property type="term" value="C:extracellular region"/>
    <property type="evidence" value="ECO:0007669"/>
    <property type="project" value="TreeGrafter"/>
</dbReference>
<comment type="caution">
    <text evidence="10">The sequence shown here is derived from an EMBL/GenBank/DDBJ whole genome shotgun (WGS) entry which is preliminary data.</text>
</comment>
<keyword evidence="5" id="KW-0479">Metal-binding</keyword>
<dbReference type="Proteomes" id="UP000243217">
    <property type="component" value="Unassembled WGS sequence"/>
</dbReference>
<feature type="coiled-coil region" evidence="6">
    <location>
        <begin position="1205"/>
        <end position="1270"/>
    </location>
</feature>
<feature type="region of interest" description="Disordered" evidence="7">
    <location>
        <begin position="1871"/>
        <end position="1892"/>
    </location>
</feature>
<feature type="binding site" evidence="5">
    <location>
        <position position="253"/>
    </location>
    <ligand>
        <name>Zn(2+)</name>
        <dbReference type="ChEBI" id="CHEBI:29105"/>
    </ligand>
</feature>
<protein>
    <recommendedName>
        <fullName evidence="2">ceramidase</fullName>
        <ecNumber evidence="2">3.5.1.23</ecNumber>
    </recommendedName>
</protein>
<dbReference type="Gene3D" id="2.60.40.2300">
    <property type="entry name" value="Neutral/alkaline non-lysosomal ceramidase, C-terminal domain"/>
    <property type="match status" value="1"/>
</dbReference>
<feature type="binding site" evidence="5">
    <location>
        <position position="611"/>
    </location>
    <ligand>
        <name>Zn(2+)</name>
        <dbReference type="ChEBI" id="CHEBI:29105"/>
    </ligand>
</feature>
<evidence type="ECO:0000259" key="8">
    <source>
        <dbReference type="Pfam" id="PF04734"/>
    </source>
</evidence>
<feature type="compositionally biased region" description="Basic residues" evidence="7">
    <location>
        <begin position="2913"/>
        <end position="2926"/>
    </location>
</feature>
<feature type="region of interest" description="Disordered" evidence="7">
    <location>
        <begin position="829"/>
        <end position="857"/>
    </location>
</feature>
<dbReference type="STRING" id="74557.A0A1W0A5V2"/>
<keyword evidence="11" id="KW-1185">Reference proteome</keyword>
<feature type="domain" description="Neutral/alkaline non-lysosomal ceramidase C-terminal" evidence="9">
    <location>
        <begin position="644"/>
        <end position="812"/>
    </location>
</feature>
<evidence type="ECO:0000256" key="6">
    <source>
        <dbReference type="SAM" id="Coils"/>
    </source>
</evidence>
<comment type="cofactor">
    <cofactor evidence="5">
        <name>Zn(2+)</name>
        <dbReference type="ChEBI" id="CHEBI:29105"/>
    </cofactor>
    <text evidence="5">Binds 1 zinc ion per subunit.</text>
</comment>
<dbReference type="OrthoDB" id="191371at2759"/>
<accession>A0A1W0A5V2</accession>
<sequence>MTSLLSRLNERLGVLESSTPTKTQVNELETKATEVLEKLCADIERKLAVKMREAIISRDKLQDEHRETQQVLSQMTTESLVRVHDVSQSRVQALEAQLLAERTERNAFERDCQGQWQKIHVALETITSQWETYQRTCQQQWRKWMDKITLLQNNHFNKSMKVGAGLYDITGPAAEVGMFGYARPTQVTSGIHMRLRARAFIFNEDDVFFAFVSVDTGCITECISRHVIDRLQKHEMIPTGIFTTENVMLSATHTHCAPGGLSEFMIYSMHPPLKGFERQNFECVVNGIIEAIARAYHNLLPGYIRVARGNCVGASVNRSIDAYKANPKEERAMYEHDTDKEMVLWRLDGEDGYPIGMINWFAVHPTSMGSSFTLITGDNKGYASHIFEREMGNMHLLDRPRSFVAAFAQSNEGDVSPNICGPRCAANEHLDLERMEMVGLAQLATARYLYAKAKDSPPIAGAIHFAHQYVDYNSIPLTEKWHKHKDCEPTTSPGCIGMSMLSGTYFDGRGISIIPEGMKWSSKYWLTLVPETQSTQKEKLIVFPTAAYGMSPSILPLQLVTIADTLAIGALPFETTTMAGRRLRATIHDALNFSEDKTVILAGLSNAYCGYMTTREEFAVQRYEGASTHFGPNQLCATQQQFELLAHALKSNNPVETLPPPTNSKNMIANTHWHTPVIVDSVPFGTSFGDIVNDVSPKNPEGFHIGDTVKVTFYGGHPKNDLRTQSTFLEIQRFYPHDNGGYWKIVADDADENTFYHWKRIGVMVSHITIEWKIKPGTPQGKYRIKHTGNCKPDWIRLQVISYHGFSSEFQVLDTIGPEAQENALKIIHAEPESSCTKRHSSSRMDSTNNSSDGAVENQVSFEPKEVLLRPEFSIVIDPAWDNTAFNSMMQSDLLTYSLSLSVAPMAKAMETMGTSIQKHDENFAKLMLCCRHLDQDNKDLLLSTDAMKDELKNQLENSCQGVRADLLALIHPLEIKSDALTQELAATTATIQTLLEKKEEEEKASLIEHMNPAMPQLERLKMIEDKLRECATSKHLDALRNDLTSIIPDTSGFVSPKDLAALKDEMIEFMQNQLSDLQIKMQEQFNAQLDAVKAESGNTSSPQLLQNLKRSQSYNTALKPSTVSLKPKETSATVDMTQVNRRFDQEEELLEALRQQCEAFQDSINTLQADTTMVKDKLNVMQSSALSSLGNSIPLDKGAVSSELERQKNIVDALNREFQDSRKKHEQLMVQLRKFEPLEQQVRAIEGAQEHVKEEIEAQKAAAHALQSELRKVSSDFNDFRDNQGLMQSFSAASSGSGGADFSKVFSRLADMRKAQETATDDLRGQMNKIVDESNTMQQLINRLQVDVRFLNERAEKQTAIIGDWLEREEDDKLYWVRQAEADLLHEKEALTKALHAQERVGLSFFDLGQHIVALRKDLDRAVEVLSMKLPDVQKLQKVYLSLRNQLPGFLSLPGSFHESFRRIGTSIDTNHFSNDDASTLRDKVTVLTQMLGTLEQHNGDLSKQCQQVKENLDDLSALWNAKMHNDMLQKYMILSKELQELVKNGVARGAATVHPTATKAAVVNDGPVDAKMFETKLIGTNRRLAEIEDTLRAMSKNLVLYRSDIGDRVTASGLSKLKFQIYSELAKIHAILGSARFTTPGNTVVSDDTDVKSTLDAQAELIANLCSDLKQSLAEKPQGTDEKGNPIAMLSRLGVDDEQFSSKLESITDKVAAMFVNLEANRNSIQPKHAIPTYNPAQMLDSFALNIEAKLAESQNLTKLQIDSIKNELNDAIRQRVSKALSTIRDNLPLGEETTAGGAKPVMCIACSRPVRVETSLQDCVHDRLPIETPLAKVPHDPIMDILEPSSDEYHVYRAGFRMPQHEKRGIGKNVLPLLPSSPTTLSPTKRSKKKLHDTYQSLMAHSMDSGGSKWNNDAFSTSLGADLLTFSVAPLTHLMKTVGTTIQTHDTLLDELSEALKKLSHQQHQIQTDVGVLKASDTGEFRDEIMGMVDGIEKRMEASEAEIAQATALGHSIGGKLAIIQEHECKIDEVEQNVKSLNTNVDQLKLKMSDYLLPSALDGLKEQILQEVKAMLASLIEPTNVRLDAVESEVFEDESDFIEMANNIIEEERERSNSIREGIHVPPVTQELQTSSLSTTVVAAPILPVVISTKRRPRKSTGNNNSLTTFATPLQSSVPGVSDEAINGLQNQIHDLVIRFDRTERERTMLTEKITIFQEDIKKEIDEITTRQPTFAAPLPSVLDAKPVETLTNPAYESTLEQHSIKLNDLVKQLQSLERDQENATSIVDTIKGAMKTTQEDLRKLRHQVDEFQETQQLMQSFSSPAVASTSGEPTTSGSSPPDLSLVFSKLTDMRQAQMAASEELREALDNLAEKTNEQGRELQRWKDSLGRDNTVATQRAEDEINKTKEVLNKQLHQQTELIANMNDWLQHGQELHRDFEKPENRKNNRIGDLQSIVRQYYYLAPSIAQLTAAPAQHQHNLFRLRLSSQEFPETMEQLSAVSQQVTALDKQNENLLRLYDQVRIMIDELWYIWHQTQHGSLSAKCNQLAKELDELRALQQVLARPGNNQAKVVEVERKVVTPINIVDVPASLSGNANETQKKVEQLLLSSQRRMDGFEDDLRVLSRNVLAYRNDIADKVTEGNLSKLKFQIFSELAKIHSIIGSSKFNPPSKSLEQIQVYDDSDIKSTLDTQAEMIAKLCSDLKKERDESAFKQENIPALPSELEKFASESERFNTRLESITEKVAEMFVSLEVNRSASQPRHTIPVYNPAQMLDAFAQNIEAKLAETQDLTKKDIERIKSELSDNVRSRVRRAMESIKEQLPMSLDGATTAIGTVPGMVCCIACSRPVRFDVSTGDAPREVSPEMLGLPNNEEEDLSSERDDPEFVYRAGFRMPVNEKRNILPLLVSPRLPAKGRHDKSKGRRQYKSKDPNAIFREVDELDQNALASTEKPLRSIDKKATEMRRPVAPARP</sequence>
<feature type="coiled-coil region" evidence="6">
    <location>
        <begin position="58"/>
        <end position="111"/>
    </location>
</feature>
<dbReference type="Pfam" id="PF17048">
    <property type="entry name" value="Ceramidse_alk_C"/>
    <property type="match status" value="1"/>
</dbReference>
<dbReference type="InterPro" id="IPR006823">
    <property type="entry name" value="Ceramidase_alk"/>
</dbReference>
<name>A0A1W0A5V2_9STRA</name>
<feature type="coiled-coil region" evidence="6">
    <location>
        <begin position="1945"/>
        <end position="2050"/>
    </location>
</feature>